<accession>A0A3E2GXJ4</accession>
<dbReference type="InterPro" id="IPR006600">
    <property type="entry name" value="HTH_CenpB_DNA-bd_dom"/>
</dbReference>
<feature type="non-terminal residue" evidence="3">
    <location>
        <position position="122"/>
    </location>
</feature>
<dbReference type="EMBL" id="NCSJ02000311">
    <property type="protein sequence ID" value="RFU25712.1"/>
    <property type="molecule type" value="Genomic_DNA"/>
</dbReference>
<reference evidence="3 4" key="1">
    <citation type="submission" date="2018-05" db="EMBL/GenBank/DDBJ databases">
        <title>Draft genome sequence of Scytalidium lignicola DSM 105466, a ubiquitous saprotrophic fungus.</title>
        <authorList>
            <person name="Buettner E."/>
            <person name="Gebauer A.M."/>
            <person name="Hofrichter M."/>
            <person name="Liers C."/>
            <person name="Kellner H."/>
        </authorList>
    </citation>
    <scope>NUCLEOTIDE SEQUENCE [LARGE SCALE GENOMIC DNA]</scope>
    <source>
        <strain evidence="3 4">DSM 105466</strain>
    </source>
</reference>
<feature type="domain" description="HTH CENPB-type" evidence="2">
    <location>
        <begin position="1"/>
        <end position="46"/>
    </location>
</feature>
<keyword evidence="1" id="KW-0238">DNA-binding</keyword>
<keyword evidence="4" id="KW-1185">Reference proteome</keyword>
<dbReference type="Proteomes" id="UP000258309">
    <property type="component" value="Unassembled WGS sequence"/>
</dbReference>
<organism evidence="3 4">
    <name type="scientific">Scytalidium lignicola</name>
    <name type="common">Hyphomycete</name>
    <dbReference type="NCBI Taxonomy" id="5539"/>
    <lineage>
        <taxon>Eukaryota</taxon>
        <taxon>Fungi</taxon>
        <taxon>Dikarya</taxon>
        <taxon>Ascomycota</taxon>
        <taxon>Pezizomycotina</taxon>
        <taxon>Leotiomycetes</taxon>
        <taxon>Leotiomycetes incertae sedis</taxon>
        <taxon>Scytalidium</taxon>
    </lineage>
</organism>
<evidence type="ECO:0000313" key="3">
    <source>
        <dbReference type="EMBL" id="RFU25712.1"/>
    </source>
</evidence>
<gene>
    <name evidence="3" type="ORF">B7463_g10623</name>
</gene>
<dbReference type="PROSITE" id="PS51253">
    <property type="entry name" value="HTH_CENPB"/>
    <property type="match status" value="1"/>
</dbReference>
<protein>
    <recommendedName>
        <fullName evidence="2">HTH CENPB-type domain-containing protein</fullName>
    </recommendedName>
</protein>
<name>A0A3E2GXJ4_SCYLI</name>
<evidence type="ECO:0000313" key="4">
    <source>
        <dbReference type="Proteomes" id="UP000258309"/>
    </source>
</evidence>
<dbReference type="OrthoDB" id="5420958at2759"/>
<dbReference type="AlphaFoldDB" id="A0A3E2GXJ4"/>
<proteinExistence type="predicted"/>
<comment type="caution">
    <text evidence="3">The sequence shown here is derived from an EMBL/GenBank/DDBJ whole genome shotgun (WGS) entry which is preliminary data.</text>
</comment>
<feature type="non-terminal residue" evidence="3">
    <location>
        <position position="1"/>
    </location>
</feature>
<dbReference type="OMA" id="PVNREWA"/>
<sequence>MPPRPSQVQAMAYTLISKQGESTSPSLIGKNWVQRFLGRYAELTTKYIRKYNYQRAKCEDPKLIQQWFNQFLETKLQYGILDEDIYNFDETGFAMSIIAITKVVTASEYFGKPPLLQPGNRE</sequence>
<evidence type="ECO:0000256" key="1">
    <source>
        <dbReference type="ARBA" id="ARBA00023125"/>
    </source>
</evidence>
<evidence type="ECO:0000259" key="2">
    <source>
        <dbReference type="PROSITE" id="PS51253"/>
    </source>
</evidence>
<dbReference type="GO" id="GO:0003677">
    <property type="term" value="F:DNA binding"/>
    <property type="evidence" value="ECO:0007669"/>
    <property type="project" value="UniProtKB-KW"/>
</dbReference>